<evidence type="ECO:0000259" key="8">
    <source>
        <dbReference type="SMART" id="SM00478"/>
    </source>
</evidence>
<dbReference type="Pfam" id="PF00730">
    <property type="entry name" value="HhH-GPD"/>
    <property type="match status" value="1"/>
</dbReference>
<reference evidence="9" key="1">
    <citation type="submission" date="2020-10" db="EMBL/GenBank/DDBJ databases">
        <authorList>
            <person name="Gilroy R."/>
        </authorList>
    </citation>
    <scope>NUCLEOTIDE SEQUENCE</scope>
    <source>
        <strain evidence="9">14700</strain>
    </source>
</reference>
<keyword evidence="1" id="KW-0004">4Fe-4S</keyword>
<sequence>MDVRVNGIIVEKLKNYYPDRIRFLKEEDPYRFLITVMLSASTTDRQAEKAAVALFSVFPDAVSVAGSDVEEIERLIHPAGLSKTKAPNIKAVSAYIAVHGLPSDEKDLLKLPGIGEKTAACYAVDVLGKNAVIADTHFVRTAKRLGFTDTDDRTKSAKEIRERFDESEWAFLSMAVNKLGRDFCHPRPDCRSCFLSSICPSSEVLS</sequence>
<evidence type="ECO:0000256" key="1">
    <source>
        <dbReference type="ARBA" id="ARBA00022485"/>
    </source>
</evidence>
<feature type="domain" description="HhH-GPD" evidence="8">
    <location>
        <begin position="38"/>
        <end position="182"/>
    </location>
</feature>
<keyword evidence="9" id="KW-0255">Endonuclease</keyword>
<protein>
    <submittedName>
        <fullName evidence="9">Endonuclease III</fullName>
    </submittedName>
</protein>
<dbReference type="GO" id="GO:0051539">
    <property type="term" value="F:4 iron, 4 sulfur cluster binding"/>
    <property type="evidence" value="ECO:0007669"/>
    <property type="project" value="UniProtKB-KW"/>
</dbReference>
<dbReference type="PANTHER" id="PTHR10359:SF18">
    <property type="entry name" value="ENDONUCLEASE III"/>
    <property type="match status" value="1"/>
</dbReference>
<name>A0A9D9IBM1_9SPIO</name>
<dbReference type="Gene3D" id="1.10.340.30">
    <property type="entry name" value="Hypothetical protein, domain 2"/>
    <property type="match status" value="1"/>
</dbReference>
<dbReference type="SUPFAM" id="SSF48150">
    <property type="entry name" value="DNA-glycosylase"/>
    <property type="match status" value="1"/>
</dbReference>
<keyword evidence="4" id="KW-0378">Hydrolase</keyword>
<dbReference type="InterPro" id="IPR023170">
    <property type="entry name" value="HhH_base_excis_C"/>
</dbReference>
<dbReference type="Proteomes" id="UP000810292">
    <property type="component" value="Unassembled WGS sequence"/>
</dbReference>
<dbReference type="EMBL" id="JADIMF010000079">
    <property type="protein sequence ID" value="MBO8469165.1"/>
    <property type="molecule type" value="Genomic_DNA"/>
</dbReference>
<dbReference type="SMART" id="SM00478">
    <property type="entry name" value="ENDO3c"/>
    <property type="match status" value="1"/>
</dbReference>
<keyword evidence="7" id="KW-0326">Glycosidase</keyword>
<keyword evidence="5" id="KW-0408">Iron</keyword>
<organism evidence="9 10">
    <name type="scientific">Candidatus Ornithospirochaeta stercoravium</name>
    <dbReference type="NCBI Taxonomy" id="2840897"/>
    <lineage>
        <taxon>Bacteria</taxon>
        <taxon>Pseudomonadati</taxon>
        <taxon>Spirochaetota</taxon>
        <taxon>Spirochaetia</taxon>
        <taxon>Spirochaetales</taxon>
        <taxon>Spirochaetaceae</taxon>
        <taxon>Spirochaetaceae incertae sedis</taxon>
        <taxon>Candidatus Ornithospirochaeta</taxon>
    </lineage>
</organism>
<dbReference type="GO" id="GO:0006285">
    <property type="term" value="P:base-excision repair, AP site formation"/>
    <property type="evidence" value="ECO:0007669"/>
    <property type="project" value="TreeGrafter"/>
</dbReference>
<evidence type="ECO:0000256" key="6">
    <source>
        <dbReference type="ARBA" id="ARBA00023014"/>
    </source>
</evidence>
<dbReference type="GO" id="GO:0019104">
    <property type="term" value="F:DNA N-glycosylase activity"/>
    <property type="evidence" value="ECO:0007669"/>
    <property type="project" value="TreeGrafter"/>
</dbReference>
<gene>
    <name evidence="9" type="ORF">IAA72_05215</name>
</gene>
<dbReference type="PANTHER" id="PTHR10359">
    <property type="entry name" value="A/G-SPECIFIC ADENINE GLYCOSYLASE/ENDONUCLEASE III"/>
    <property type="match status" value="1"/>
</dbReference>
<dbReference type="PIRSF" id="PIRSF001435">
    <property type="entry name" value="Nth"/>
    <property type="match status" value="1"/>
</dbReference>
<accession>A0A9D9IBM1</accession>
<evidence type="ECO:0000256" key="5">
    <source>
        <dbReference type="ARBA" id="ARBA00023004"/>
    </source>
</evidence>
<dbReference type="InterPro" id="IPR003265">
    <property type="entry name" value="HhH-GPD_domain"/>
</dbReference>
<dbReference type="InterPro" id="IPR011257">
    <property type="entry name" value="DNA_glycosylase"/>
</dbReference>
<keyword evidence="9" id="KW-0540">Nuclease</keyword>
<dbReference type="GO" id="GO:0004519">
    <property type="term" value="F:endonuclease activity"/>
    <property type="evidence" value="ECO:0007669"/>
    <property type="project" value="UniProtKB-KW"/>
</dbReference>
<dbReference type="CDD" id="cd00056">
    <property type="entry name" value="ENDO3c"/>
    <property type="match status" value="1"/>
</dbReference>
<keyword evidence="6" id="KW-0411">Iron-sulfur</keyword>
<evidence type="ECO:0000256" key="3">
    <source>
        <dbReference type="ARBA" id="ARBA00022763"/>
    </source>
</evidence>
<evidence type="ECO:0000256" key="7">
    <source>
        <dbReference type="ARBA" id="ARBA00023295"/>
    </source>
</evidence>
<keyword evidence="2" id="KW-0479">Metal-binding</keyword>
<dbReference type="AlphaFoldDB" id="A0A9D9IBM1"/>
<reference evidence="9" key="2">
    <citation type="journal article" date="2021" name="PeerJ">
        <title>Extensive microbial diversity within the chicken gut microbiome revealed by metagenomics and culture.</title>
        <authorList>
            <person name="Gilroy R."/>
            <person name="Ravi A."/>
            <person name="Getino M."/>
            <person name="Pursley I."/>
            <person name="Horton D.L."/>
            <person name="Alikhan N.F."/>
            <person name="Baker D."/>
            <person name="Gharbi K."/>
            <person name="Hall N."/>
            <person name="Watson M."/>
            <person name="Adriaenssens E.M."/>
            <person name="Foster-Nyarko E."/>
            <person name="Jarju S."/>
            <person name="Secka A."/>
            <person name="Antonio M."/>
            <person name="Oren A."/>
            <person name="Chaudhuri R.R."/>
            <person name="La Ragione R."/>
            <person name="Hildebrand F."/>
            <person name="Pallen M.J."/>
        </authorList>
    </citation>
    <scope>NUCLEOTIDE SEQUENCE</scope>
    <source>
        <strain evidence="9">14700</strain>
    </source>
</reference>
<evidence type="ECO:0000313" key="9">
    <source>
        <dbReference type="EMBL" id="MBO8469165.1"/>
    </source>
</evidence>
<dbReference type="GO" id="GO:0046872">
    <property type="term" value="F:metal ion binding"/>
    <property type="evidence" value="ECO:0007669"/>
    <property type="project" value="UniProtKB-KW"/>
</dbReference>
<dbReference type="Gene3D" id="1.10.1670.10">
    <property type="entry name" value="Helix-hairpin-Helix base-excision DNA repair enzymes (C-terminal)"/>
    <property type="match status" value="1"/>
</dbReference>
<evidence type="ECO:0000256" key="2">
    <source>
        <dbReference type="ARBA" id="ARBA00022723"/>
    </source>
</evidence>
<evidence type="ECO:0000256" key="4">
    <source>
        <dbReference type="ARBA" id="ARBA00022801"/>
    </source>
</evidence>
<keyword evidence="3" id="KW-0227">DNA damage</keyword>
<comment type="caution">
    <text evidence="9">The sequence shown here is derived from an EMBL/GenBank/DDBJ whole genome shotgun (WGS) entry which is preliminary data.</text>
</comment>
<proteinExistence type="predicted"/>
<evidence type="ECO:0000313" key="10">
    <source>
        <dbReference type="Proteomes" id="UP000810292"/>
    </source>
</evidence>